<gene>
    <name evidence="1" type="ORF">LX80_02848</name>
</gene>
<name>A0A2W7T857_9BACT</name>
<organism evidence="1 2">
    <name type="scientific">Hydrotalea sandarakina</name>
    <dbReference type="NCBI Taxonomy" id="1004304"/>
    <lineage>
        <taxon>Bacteria</taxon>
        <taxon>Pseudomonadati</taxon>
        <taxon>Bacteroidota</taxon>
        <taxon>Chitinophagia</taxon>
        <taxon>Chitinophagales</taxon>
        <taxon>Chitinophagaceae</taxon>
        <taxon>Hydrotalea</taxon>
    </lineage>
</organism>
<dbReference type="EMBL" id="QKZV01000019">
    <property type="protein sequence ID" value="PZX59412.1"/>
    <property type="molecule type" value="Genomic_DNA"/>
</dbReference>
<protein>
    <submittedName>
        <fullName evidence="1">Uncharacterized protein</fullName>
    </submittedName>
</protein>
<dbReference type="OrthoDB" id="9861524at2"/>
<evidence type="ECO:0000313" key="1">
    <source>
        <dbReference type="EMBL" id="PZX59412.1"/>
    </source>
</evidence>
<comment type="caution">
    <text evidence="1">The sequence shown here is derived from an EMBL/GenBank/DDBJ whole genome shotgun (WGS) entry which is preliminary data.</text>
</comment>
<accession>A0A2W7T857</accession>
<proteinExistence type="predicted"/>
<sequence>MKNSNLESALKKLNEHQAGIPKNEKGVSFLSKDDANKVKGGVAAPSGCNKGGFSCPMFTSCGKF</sequence>
<reference evidence="1 2" key="1">
    <citation type="submission" date="2018-06" db="EMBL/GenBank/DDBJ databases">
        <title>Genomic Encyclopedia of Archaeal and Bacterial Type Strains, Phase II (KMG-II): from individual species to whole genera.</title>
        <authorList>
            <person name="Goeker M."/>
        </authorList>
    </citation>
    <scope>NUCLEOTIDE SEQUENCE [LARGE SCALE GENOMIC DNA]</scope>
    <source>
        <strain evidence="1 2">DSM 23241</strain>
    </source>
</reference>
<dbReference type="AlphaFoldDB" id="A0A2W7T857"/>
<keyword evidence="2" id="KW-1185">Reference proteome</keyword>
<dbReference type="RefSeq" id="WP_074417462.1">
    <property type="nucleotide sequence ID" value="NZ_QKZV01000019.1"/>
</dbReference>
<evidence type="ECO:0000313" key="2">
    <source>
        <dbReference type="Proteomes" id="UP000249720"/>
    </source>
</evidence>
<dbReference type="Proteomes" id="UP000249720">
    <property type="component" value="Unassembled WGS sequence"/>
</dbReference>